<feature type="domain" description="TIR" evidence="1">
    <location>
        <begin position="14"/>
        <end position="56"/>
    </location>
</feature>
<comment type="caution">
    <text evidence="2">The sequence shown here is derived from an EMBL/GenBank/DDBJ whole genome shotgun (WGS) entry which is preliminary data.</text>
</comment>
<dbReference type="Pfam" id="PF01582">
    <property type="entry name" value="TIR"/>
    <property type="match status" value="1"/>
</dbReference>
<accession>A0AAW1Y3M6</accession>
<protein>
    <recommendedName>
        <fullName evidence="1">TIR domain-containing protein</fullName>
    </recommendedName>
</protein>
<organism evidence="2 3">
    <name type="scientific">Rubus argutus</name>
    <name type="common">Southern blackberry</name>
    <dbReference type="NCBI Taxonomy" id="59490"/>
    <lineage>
        <taxon>Eukaryota</taxon>
        <taxon>Viridiplantae</taxon>
        <taxon>Streptophyta</taxon>
        <taxon>Embryophyta</taxon>
        <taxon>Tracheophyta</taxon>
        <taxon>Spermatophyta</taxon>
        <taxon>Magnoliopsida</taxon>
        <taxon>eudicotyledons</taxon>
        <taxon>Gunneridae</taxon>
        <taxon>Pentapetalae</taxon>
        <taxon>rosids</taxon>
        <taxon>fabids</taxon>
        <taxon>Rosales</taxon>
        <taxon>Rosaceae</taxon>
        <taxon>Rosoideae</taxon>
        <taxon>Rosoideae incertae sedis</taxon>
        <taxon>Rubus</taxon>
    </lineage>
</organism>
<dbReference type="Proteomes" id="UP001457282">
    <property type="component" value="Unassembled WGS sequence"/>
</dbReference>
<dbReference type="InterPro" id="IPR035897">
    <property type="entry name" value="Toll_tir_struct_dom_sf"/>
</dbReference>
<name>A0AAW1Y3M6_RUBAR</name>
<evidence type="ECO:0000313" key="3">
    <source>
        <dbReference type="Proteomes" id="UP001457282"/>
    </source>
</evidence>
<dbReference type="EMBL" id="JBEDUW010000002">
    <property type="protein sequence ID" value="KAK9943061.1"/>
    <property type="molecule type" value="Genomic_DNA"/>
</dbReference>
<dbReference type="InterPro" id="IPR000157">
    <property type="entry name" value="TIR_dom"/>
</dbReference>
<reference evidence="2 3" key="1">
    <citation type="journal article" date="2023" name="G3 (Bethesda)">
        <title>A chromosome-length genome assembly and annotation of blackberry (Rubus argutus, cv. 'Hillquist').</title>
        <authorList>
            <person name="Bruna T."/>
            <person name="Aryal R."/>
            <person name="Dudchenko O."/>
            <person name="Sargent D.J."/>
            <person name="Mead D."/>
            <person name="Buti M."/>
            <person name="Cavallini A."/>
            <person name="Hytonen T."/>
            <person name="Andres J."/>
            <person name="Pham M."/>
            <person name="Weisz D."/>
            <person name="Mascagni F."/>
            <person name="Usai G."/>
            <person name="Natali L."/>
            <person name="Bassil N."/>
            <person name="Fernandez G.E."/>
            <person name="Lomsadze A."/>
            <person name="Armour M."/>
            <person name="Olukolu B."/>
            <person name="Poorten T."/>
            <person name="Britton C."/>
            <person name="Davik J."/>
            <person name="Ashrafi H."/>
            <person name="Aiden E.L."/>
            <person name="Borodovsky M."/>
            <person name="Worthington M."/>
        </authorList>
    </citation>
    <scope>NUCLEOTIDE SEQUENCE [LARGE SCALE GENOMIC DNA]</scope>
    <source>
        <strain evidence="2">PI 553951</strain>
    </source>
</reference>
<gene>
    <name evidence="2" type="ORF">M0R45_008684</name>
</gene>
<proteinExistence type="predicted"/>
<evidence type="ECO:0000313" key="2">
    <source>
        <dbReference type="EMBL" id="KAK9943061.1"/>
    </source>
</evidence>
<sequence length="74" mass="8408">MAIQLRASSATRLLKHDVLKWRTALTEAANLSGWHFSDGYESKFINEIVEEISAQQIVVLPRCSPSSNKKHRNK</sequence>
<dbReference type="GO" id="GO:0007165">
    <property type="term" value="P:signal transduction"/>
    <property type="evidence" value="ECO:0007669"/>
    <property type="project" value="InterPro"/>
</dbReference>
<evidence type="ECO:0000259" key="1">
    <source>
        <dbReference type="Pfam" id="PF01582"/>
    </source>
</evidence>
<keyword evidence="3" id="KW-1185">Reference proteome</keyword>
<dbReference type="AlphaFoldDB" id="A0AAW1Y3M6"/>
<dbReference type="Gene3D" id="3.40.50.10140">
    <property type="entry name" value="Toll/interleukin-1 receptor homology (TIR) domain"/>
    <property type="match status" value="1"/>
</dbReference>